<accession>A0A1Y0W158</accession>
<feature type="transmembrane region" description="Helical" evidence="1">
    <location>
        <begin position="98"/>
        <end position="115"/>
    </location>
</feature>
<reference evidence="2 3" key="1">
    <citation type="submission" date="2017-05" db="EMBL/GenBank/DDBJ databases">
        <title>Genome sequence of Pediococcus pentosaceus strain SRCM100892.</title>
        <authorList>
            <person name="Cho S.H."/>
        </authorList>
    </citation>
    <scope>NUCLEOTIDE SEQUENCE [LARGE SCALE GENOMIC DNA]</scope>
    <source>
        <strain evidence="2 3">SRCM100892</strain>
    </source>
</reference>
<feature type="transmembrane region" description="Helical" evidence="1">
    <location>
        <begin position="235"/>
        <end position="254"/>
    </location>
</feature>
<evidence type="ECO:0000313" key="2">
    <source>
        <dbReference type="EMBL" id="ARW20487.1"/>
    </source>
</evidence>
<proteinExistence type="predicted"/>
<feature type="transmembrane region" description="Helical" evidence="1">
    <location>
        <begin position="290"/>
        <end position="309"/>
    </location>
</feature>
<organism evidence="2 3">
    <name type="scientific">Pediococcus pentosaceus</name>
    <dbReference type="NCBI Taxonomy" id="1255"/>
    <lineage>
        <taxon>Bacteria</taxon>
        <taxon>Bacillati</taxon>
        <taxon>Bacillota</taxon>
        <taxon>Bacilli</taxon>
        <taxon>Lactobacillales</taxon>
        <taxon>Lactobacillaceae</taxon>
        <taxon>Pediococcus</taxon>
    </lineage>
</organism>
<name>A0A1Y0W158_PEDPE</name>
<dbReference type="AlphaFoldDB" id="A0A1Y0W158"/>
<dbReference type="RefSeq" id="WP_061812478.1">
    <property type="nucleotide sequence ID" value="NZ_CP127867.1"/>
</dbReference>
<feature type="transmembrane region" description="Helical" evidence="1">
    <location>
        <begin position="167"/>
        <end position="186"/>
    </location>
</feature>
<dbReference type="Pfam" id="PF04657">
    <property type="entry name" value="DMT_YdcZ"/>
    <property type="match status" value="2"/>
</dbReference>
<gene>
    <name evidence="2" type="ORF">S100892_01944</name>
</gene>
<keyword evidence="1" id="KW-0472">Membrane</keyword>
<evidence type="ECO:0008006" key="4">
    <source>
        <dbReference type="Google" id="ProtNLM"/>
    </source>
</evidence>
<dbReference type="InterPro" id="IPR006750">
    <property type="entry name" value="YdcZ"/>
</dbReference>
<protein>
    <recommendedName>
        <fullName evidence="4">DMT family transporter</fullName>
    </recommendedName>
</protein>
<evidence type="ECO:0000313" key="3">
    <source>
        <dbReference type="Proteomes" id="UP000196118"/>
    </source>
</evidence>
<evidence type="ECO:0000256" key="1">
    <source>
        <dbReference type="SAM" id="Phobius"/>
    </source>
</evidence>
<sequence>MGLLMLGLVAGAVVPFQTAVNSRLRTYVISPFVSSLISFMVGTIFLIVIIVLSCGQLLLTNAQLHAIPWWMYLGGVLGMIGLTTNILLFPILGSVQTVIMPVLGQIMMSMIIDNYGMFGTTRHPLSLMRMVGVLLLIVGVLIVVALPEYLARNSMKRPPEQRVKWKWLWQIFGVLVGGMLAIQAALNGRLGGLLQAPIHAALISFFIGTIMLFLVAVFQGTLKNIRLVVQQKTPWWVWIGGFFGAAYIFLNAYLVPQIGTGTVVVLVLLGQIISSLNIDQFGLLGSMKSSISVAKIAGLIIMIAGVGLIEVM</sequence>
<dbReference type="PANTHER" id="PTHR34821:SF2">
    <property type="entry name" value="INNER MEMBRANE PROTEIN YDCZ"/>
    <property type="match status" value="1"/>
</dbReference>
<feature type="transmembrane region" description="Helical" evidence="1">
    <location>
        <begin position="261"/>
        <end position="278"/>
    </location>
</feature>
<dbReference type="GO" id="GO:0005886">
    <property type="term" value="C:plasma membrane"/>
    <property type="evidence" value="ECO:0007669"/>
    <property type="project" value="TreeGrafter"/>
</dbReference>
<dbReference type="EMBL" id="CP021474">
    <property type="protein sequence ID" value="ARW20487.1"/>
    <property type="molecule type" value="Genomic_DNA"/>
</dbReference>
<keyword evidence="1" id="KW-0812">Transmembrane</keyword>
<keyword evidence="1" id="KW-1133">Transmembrane helix</keyword>
<feature type="transmembrane region" description="Helical" evidence="1">
    <location>
        <begin position="70"/>
        <end position="92"/>
    </location>
</feature>
<feature type="transmembrane region" description="Helical" evidence="1">
    <location>
        <begin position="127"/>
        <end position="147"/>
    </location>
</feature>
<feature type="transmembrane region" description="Helical" evidence="1">
    <location>
        <begin position="32"/>
        <end position="58"/>
    </location>
</feature>
<feature type="transmembrane region" description="Helical" evidence="1">
    <location>
        <begin position="198"/>
        <end position="220"/>
    </location>
</feature>
<dbReference type="PANTHER" id="PTHR34821">
    <property type="entry name" value="INNER MEMBRANE PROTEIN YDCZ"/>
    <property type="match status" value="1"/>
</dbReference>
<dbReference type="Proteomes" id="UP000196118">
    <property type="component" value="Chromosome"/>
</dbReference>